<keyword evidence="2 6" id="KW-0489">Methyltransferase</keyword>
<evidence type="ECO:0000313" key="6">
    <source>
        <dbReference type="EMBL" id="VAW71703.1"/>
    </source>
</evidence>
<dbReference type="EMBL" id="UOFL01000028">
    <property type="protein sequence ID" value="VAW71703.1"/>
    <property type="molecule type" value="Genomic_DNA"/>
</dbReference>
<dbReference type="GO" id="GO:0008173">
    <property type="term" value="F:RNA methyltransferase activity"/>
    <property type="evidence" value="ECO:0007669"/>
    <property type="project" value="InterPro"/>
</dbReference>
<dbReference type="InterPro" id="IPR001537">
    <property type="entry name" value="SpoU_MeTrfase"/>
</dbReference>
<dbReference type="InterPro" id="IPR004384">
    <property type="entry name" value="RNA_MeTrfase_TrmJ/LasT"/>
</dbReference>
<keyword evidence="4" id="KW-0949">S-adenosyl-L-methionine</keyword>
<sequence>MSVRGFSCIGLESPKFAENVGSAMRAAGCFGVAMVATSGQRFKDLSTDTKKHYKHLPYLTVDNLQVAIPHMCVPVAIELLPDAVALPEFHHPERAFYIFGPEDGSISSSVLNWCQQRVYVPTEGCMNIAATINVVLYDRQCKQRK</sequence>
<reference evidence="6" key="1">
    <citation type="submission" date="2018-06" db="EMBL/GenBank/DDBJ databases">
        <authorList>
            <person name="Zhirakovskaya E."/>
        </authorList>
    </citation>
    <scope>NUCLEOTIDE SEQUENCE</scope>
</reference>
<name>A0A3B0Y5M3_9ZZZZ</name>
<dbReference type="PANTHER" id="PTHR42786">
    <property type="entry name" value="TRNA/RRNA METHYLTRANSFERASE"/>
    <property type="match status" value="1"/>
</dbReference>
<keyword evidence="3 6" id="KW-0808">Transferase</keyword>
<dbReference type="InterPro" id="IPR029026">
    <property type="entry name" value="tRNA_m1G_MTases_N"/>
</dbReference>
<dbReference type="AlphaFoldDB" id="A0A3B0Y5M3"/>
<evidence type="ECO:0000256" key="4">
    <source>
        <dbReference type="ARBA" id="ARBA00022691"/>
    </source>
</evidence>
<dbReference type="PANTHER" id="PTHR42786:SF6">
    <property type="entry name" value="TRNA_RRNA METHYLTRANSFERASE SPOU TYPE DOMAIN-CONTAINING PROTEIN"/>
    <property type="match status" value="1"/>
</dbReference>
<evidence type="ECO:0000259" key="5">
    <source>
        <dbReference type="Pfam" id="PF00588"/>
    </source>
</evidence>
<dbReference type="SUPFAM" id="SSF75217">
    <property type="entry name" value="alpha/beta knot"/>
    <property type="match status" value="1"/>
</dbReference>
<protein>
    <submittedName>
        <fullName evidence="6">RNA methyltransferase, TrmH family</fullName>
    </submittedName>
</protein>
<dbReference type="GO" id="GO:0002128">
    <property type="term" value="P:tRNA nucleoside ribose methylation"/>
    <property type="evidence" value="ECO:0007669"/>
    <property type="project" value="TreeGrafter"/>
</dbReference>
<comment type="similarity">
    <text evidence="1">Belongs to the class IV-like SAM-binding methyltransferase superfamily. RNA methyltransferase TrmH family.</text>
</comment>
<evidence type="ECO:0000256" key="3">
    <source>
        <dbReference type="ARBA" id="ARBA00022679"/>
    </source>
</evidence>
<evidence type="ECO:0000256" key="1">
    <source>
        <dbReference type="ARBA" id="ARBA00007228"/>
    </source>
</evidence>
<dbReference type="Pfam" id="PF00588">
    <property type="entry name" value="SpoU_methylase"/>
    <property type="match status" value="1"/>
</dbReference>
<accession>A0A3B0Y5M3</accession>
<feature type="domain" description="tRNA/rRNA methyltransferase SpoU type" evidence="5">
    <location>
        <begin position="9"/>
        <end position="137"/>
    </location>
</feature>
<gene>
    <name evidence="6" type="ORF">MNBD_GAMMA12-27</name>
</gene>
<dbReference type="Gene3D" id="3.40.1280.10">
    <property type="match status" value="1"/>
</dbReference>
<dbReference type="GO" id="GO:0003723">
    <property type="term" value="F:RNA binding"/>
    <property type="evidence" value="ECO:0007669"/>
    <property type="project" value="InterPro"/>
</dbReference>
<dbReference type="CDD" id="cd18098">
    <property type="entry name" value="SpoU-like"/>
    <property type="match status" value="1"/>
</dbReference>
<dbReference type="InterPro" id="IPR029028">
    <property type="entry name" value="Alpha/beta_knot_MTases"/>
</dbReference>
<organism evidence="6">
    <name type="scientific">hydrothermal vent metagenome</name>
    <dbReference type="NCBI Taxonomy" id="652676"/>
    <lineage>
        <taxon>unclassified sequences</taxon>
        <taxon>metagenomes</taxon>
        <taxon>ecological metagenomes</taxon>
    </lineage>
</organism>
<dbReference type="GO" id="GO:0005829">
    <property type="term" value="C:cytosol"/>
    <property type="evidence" value="ECO:0007669"/>
    <property type="project" value="TreeGrafter"/>
</dbReference>
<evidence type="ECO:0000256" key="2">
    <source>
        <dbReference type="ARBA" id="ARBA00022603"/>
    </source>
</evidence>
<proteinExistence type="inferred from homology"/>